<organism evidence="2 3">
    <name type="scientific">Streptomyces halobius</name>
    <dbReference type="NCBI Taxonomy" id="2879846"/>
    <lineage>
        <taxon>Bacteria</taxon>
        <taxon>Bacillati</taxon>
        <taxon>Actinomycetota</taxon>
        <taxon>Actinomycetes</taxon>
        <taxon>Kitasatosporales</taxon>
        <taxon>Streptomycetaceae</taxon>
        <taxon>Streptomyces</taxon>
    </lineage>
</organism>
<evidence type="ECO:0000256" key="1">
    <source>
        <dbReference type="SAM" id="MobiDB-lite"/>
    </source>
</evidence>
<dbReference type="EMBL" id="CP086322">
    <property type="protein sequence ID" value="UQA93678.1"/>
    <property type="molecule type" value="Genomic_DNA"/>
</dbReference>
<feature type="compositionally biased region" description="Polar residues" evidence="1">
    <location>
        <begin position="186"/>
        <end position="197"/>
    </location>
</feature>
<reference evidence="2" key="1">
    <citation type="submission" date="2021-10" db="EMBL/GenBank/DDBJ databases">
        <title>Streptomyces nigrumlapis sp.nov.,an antimicrobial producing actinobacterium isolated from Black Gobi rocks.</title>
        <authorList>
            <person name="Wen Y."/>
            <person name="Zhang W."/>
            <person name="Liu X.G."/>
        </authorList>
    </citation>
    <scope>NUCLEOTIDE SEQUENCE</scope>
    <source>
        <strain evidence="2">ST13-2-2</strain>
    </source>
</reference>
<feature type="region of interest" description="Disordered" evidence="1">
    <location>
        <begin position="113"/>
        <end position="238"/>
    </location>
</feature>
<evidence type="ECO:0000313" key="2">
    <source>
        <dbReference type="EMBL" id="UQA93678.1"/>
    </source>
</evidence>
<proteinExistence type="predicted"/>
<sequence length="284" mass="30802">MTILRRHLSTGYTVLPTAALEDSRLSFRARGILAFLIAKPDDWKVRAESIAKAGKEGRDAVQGALRELRNCGYYRVVTERLADGTLTRITEVYDTAQEWAAEEYTRQVGRRVGRRLKSETEAAADRDGEGDGGTEDGFSGVGSPGVGEPAAGSSGFLVSNQNQYPQEKNPPTPAADAAGELDAAPTPTTEGTAQSCPTHRDRPGRSCRRCGTSPRQQREAEQRAEKERFKTAEREANERVLKSVRRDPGGQGLSAVARRSIEEMREARVKGADGGSAQLADNAR</sequence>
<gene>
    <name evidence="2" type="ORF">K9S39_19060</name>
</gene>
<feature type="compositionally biased region" description="Polar residues" evidence="1">
    <location>
        <begin position="156"/>
        <end position="166"/>
    </location>
</feature>
<feature type="compositionally biased region" description="Low complexity" evidence="1">
    <location>
        <begin position="174"/>
        <end position="184"/>
    </location>
</feature>
<protein>
    <submittedName>
        <fullName evidence="2">Helix-turn-helix domain-containing protein</fullName>
    </submittedName>
</protein>
<feature type="compositionally biased region" description="Basic and acidic residues" evidence="1">
    <location>
        <begin position="216"/>
        <end position="238"/>
    </location>
</feature>
<accession>A0ABY4M8K0</accession>
<name>A0ABY4M8K0_9ACTN</name>
<feature type="compositionally biased region" description="Basic and acidic residues" evidence="1">
    <location>
        <begin position="116"/>
        <end position="129"/>
    </location>
</feature>
<keyword evidence="3" id="KW-1185">Reference proteome</keyword>
<dbReference type="Proteomes" id="UP000830115">
    <property type="component" value="Chromosome"/>
</dbReference>
<dbReference type="RefSeq" id="WP_248864554.1">
    <property type="nucleotide sequence ID" value="NZ_CP086322.1"/>
</dbReference>
<evidence type="ECO:0000313" key="3">
    <source>
        <dbReference type="Proteomes" id="UP000830115"/>
    </source>
</evidence>